<reference evidence="1 2" key="1">
    <citation type="journal article" date="2016" name="ISME J.">
        <title>Global occurrence and heterogeneity of the Roseobacter-clade species Ruegeria mobilis.</title>
        <authorList>
            <person name="Sonnenschein E."/>
            <person name="Gram L."/>
        </authorList>
    </citation>
    <scope>NUCLEOTIDE SEQUENCE [LARGE SCALE GENOMIC DNA]</scope>
    <source>
        <strain evidence="1 2">F1926</strain>
        <plasmid evidence="1 2">unnamed1</plasmid>
    </source>
</reference>
<keyword evidence="1" id="KW-0614">Plasmid</keyword>
<dbReference type="AlphaFoldDB" id="A0A1B1A9H4"/>
<name>A0A1B1A9H4_9RHOB</name>
<dbReference type="Proteomes" id="UP000013243">
    <property type="component" value="Plasmid unnamed1"/>
</dbReference>
<dbReference type="RefSeq" id="WP_005651338.1">
    <property type="nucleotide sequence ID" value="NZ_CP015231.1"/>
</dbReference>
<evidence type="ECO:0000313" key="1">
    <source>
        <dbReference type="EMBL" id="ANP43196.1"/>
    </source>
</evidence>
<accession>A0A1B1A9H4</accession>
<protein>
    <submittedName>
        <fullName evidence="1">Uncharacterized protein</fullName>
    </submittedName>
</protein>
<dbReference type="OrthoDB" id="453470at2"/>
<dbReference type="KEGG" id="rmb:K529_020785"/>
<dbReference type="EMBL" id="CP015231">
    <property type="protein sequence ID" value="ANP43196.1"/>
    <property type="molecule type" value="Genomic_DNA"/>
</dbReference>
<geneLocation type="plasmid" evidence="1 2">
    <name>unnamed1</name>
</geneLocation>
<gene>
    <name evidence="1" type="ORF">K529_020785</name>
</gene>
<evidence type="ECO:0000313" key="2">
    <source>
        <dbReference type="Proteomes" id="UP000013243"/>
    </source>
</evidence>
<dbReference type="GeneID" id="28252326"/>
<sequence>MTSVAALATVENVWSALGIAPTSALRMTGMRRSGNHAIANWLQRNADHALFLNNCRPGHDPLRSHNGIEVSGLRYDGSLQDAAVDAGEGALLLLSYEDTLHLRFDSKDNLSGPYKSASFDGDLLIYRSFLNWSASLLKKLQRNESYRSADRMAVMARALATYGDLLVEVREAQDSGRIAVCYDAWSRDELYRARVLADLGLTLRDNSLGAVQPYGGGSSFQLDVAAAEDLHSQERWHAMIGDPEYQMLLRLAALDRAFMDRLEALFPADAALMTRLPALPELDAEVFS</sequence>
<proteinExistence type="predicted"/>
<organism evidence="1 2">
    <name type="scientific">Tritonibacter mobilis F1926</name>
    <dbReference type="NCBI Taxonomy" id="1265309"/>
    <lineage>
        <taxon>Bacteria</taxon>
        <taxon>Pseudomonadati</taxon>
        <taxon>Pseudomonadota</taxon>
        <taxon>Alphaproteobacteria</taxon>
        <taxon>Rhodobacterales</taxon>
        <taxon>Paracoccaceae</taxon>
        <taxon>Tritonibacter</taxon>
    </lineage>
</organism>